<reference evidence="7" key="1">
    <citation type="submission" date="2010-11" db="EMBL/GenBank/DDBJ databases">
        <title>The complete genome of Desulfurococcus mucosus DSM 2162.</title>
        <authorList>
            <consortium name="US DOE Joint Genome Institute (JGI-PGF)"/>
            <person name="Lucas S."/>
            <person name="Copeland A."/>
            <person name="Lapidus A."/>
            <person name="Bruce D."/>
            <person name="Goodwin L."/>
            <person name="Pitluck S."/>
            <person name="Kyrpides N."/>
            <person name="Mavromatis K."/>
            <person name="Pagani I."/>
            <person name="Ivanova N."/>
            <person name="Ovchinnikova G."/>
            <person name="Chertkov O."/>
            <person name="Held B."/>
            <person name="Brettin T."/>
            <person name="Detter J.C."/>
            <person name="Tapia R."/>
            <person name="Han C."/>
            <person name="Land M."/>
            <person name="Hauser L."/>
            <person name="Markowitz V."/>
            <person name="Cheng J.-F."/>
            <person name="Hugenholtz P."/>
            <person name="Woyke T."/>
            <person name="Wu D."/>
            <person name="Wirth R."/>
            <person name="Bilek Y."/>
            <person name="Hader T."/>
            <person name="Klenk H.-P."/>
            <person name="Eisen J.A."/>
        </authorList>
    </citation>
    <scope>NUCLEOTIDE SEQUENCE [LARGE SCALE GENOMIC DNA]</scope>
    <source>
        <strain evidence="7">ATCC 35584 / DSM 2162 / JCM 9187 / O7/1</strain>
    </source>
</reference>
<keyword evidence="4" id="KW-0411">Iron-sulfur</keyword>
<dbReference type="KEGG" id="dmu:Desmu_1067"/>
<dbReference type="AlphaFoldDB" id="E8RA63"/>
<dbReference type="GO" id="GO:0051539">
    <property type="term" value="F:4 iron, 4 sulfur cluster binding"/>
    <property type="evidence" value="ECO:0007669"/>
    <property type="project" value="UniProtKB-KW"/>
</dbReference>
<reference evidence="6 7" key="2">
    <citation type="journal article" date="2011" name="Stand. Genomic Sci.">
        <title>Complete genome sequence of Desulfurococcus mucosus type strain (O7/1).</title>
        <authorList>
            <person name="Wirth R."/>
            <person name="Chertkov O."/>
            <person name="Held B."/>
            <person name="Lapidus A."/>
            <person name="Nolan M."/>
            <person name="Lucas S."/>
            <person name="Hammon N."/>
            <person name="Deshpande S."/>
            <person name="Cheng J.F."/>
            <person name="Tapia R."/>
            <person name="Han C."/>
            <person name="Goodwin L."/>
            <person name="Pitluck S."/>
            <person name="Liolios K."/>
            <person name="Ioanna P."/>
            <person name="Ivanova N."/>
            <person name="Mavromatis K."/>
            <person name="Mikhailova N."/>
            <person name="Pati A."/>
            <person name="Chen A."/>
            <person name="Palaniappan K."/>
            <person name="Land M."/>
            <person name="Hauser L."/>
            <person name="Chang Y.J."/>
            <person name="Jeffries C.D."/>
            <person name="Bilek Y."/>
            <person name="Hader T."/>
            <person name="Rohde M."/>
            <person name="Spring S."/>
            <person name="Sikorski J."/>
            <person name="Goker M."/>
            <person name="Woyke T."/>
            <person name="Bristow J."/>
            <person name="Eisen J.A."/>
            <person name="Markowitz V."/>
            <person name="Hugenholtz P."/>
            <person name="Kyrpides N.C."/>
            <person name="Klenk H.P."/>
        </authorList>
    </citation>
    <scope>NUCLEOTIDE SEQUENCE [LARGE SCALE GENOMIC DNA]</scope>
    <source>
        <strain evidence="7">ATCC 35584 / DSM 2162 / JCM 9187 / O7/1</strain>
    </source>
</reference>
<dbReference type="eggNOG" id="arCOG00959">
    <property type="taxonomic scope" value="Archaea"/>
</dbReference>
<name>E8RA63_DESM0</name>
<dbReference type="PROSITE" id="PS00198">
    <property type="entry name" value="4FE4S_FER_1"/>
    <property type="match status" value="1"/>
</dbReference>
<dbReference type="HOGENOM" id="CLU_139698_5_6_2"/>
<gene>
    <name evidence="6" type="ordered locus">Desmu_1067</name>
</gene>
<dbReference type="Proteomes" id="UP000001068">
    <property type="component" value="Chromosome"/>
</dbReference>
<feature type="domain" description="4Fe-4S ferredoxin-type" evidence="5">
    <location>
        <begin position="2"/>
        <end position="30"/>
    </location>
</feature>
<feature type="domain" description="4Fe-4S ferredoxin-type" evidence="5">
    <location>
        <begin position="31"/>
        <end position="60"/>
    </location>
</feature>
<dbReference type="InterPro" id="IPR017900">
    <property type="entry name" value="4Fe4S_Fe_S_CS"/>
</dbReference>
<keyword evidence="7" id="KW-1185">Reference proteome</keyword>
<dbReference type="OrthoDB" id="23833at2157"/>
<protein>
    <recommendedName>
        <fullName evidence="5">4Fe-4S ferredoxin-type domain-containing protein</fullName>
    </recommendedName>
</protein>
<dbReference type="GeneID" id="10153775"/>
<dbReference type="GO" id="GO:0016491">
    <property type="term" value="F:oxidoreductase activity"/>
    <property type="evidence" value="ECO:0007669"/>
    <property type="project" value="UniProtKB-ARBA"/>
</dbReference>
<dbReference type="PANTHER" id="PTHR43687:SF1">
    <property type="entry name" value="FERREDOXIN III"/>
    <property type="match status" value="1"/>
</dbReference>
<evidence type="ECO:0000256" key="4">
    <source>
        <dbReference type="ARBA" id="ARBA00023014"/>
    </source>
</evidence>
<evidence type="ECO:0000256" key="2">
    <source>
        <dbReference type="ARBA" id="ARBA00022723"/>
    </source>
</evidence>
<evidence type="ECO:0000313" key="6">
    <source>
        <dbReference type="EMBL" id="ADV65369.1"/>
    </source>
</evidence>
<dbReference type="PROSITE" id="PS51379">
    <property type="entry name" value="4FE4S_FER_2"/>
    <property type="match status" value="2"/>
</dbReference>
<evidence type="ECO:0000313" key="7">
    <source>
        <dbReference type="Proteomes" id="UP000001068"/>
    </source>
</evidence>
<dbReference type="InterPro" id="IPR017896">
    <property type="entry name" value="4Fe4S_Fe-S-bd"/>
</dbReference>
<keyword evidence="1" id="KW-0004">4Fe-4S</keyword>
<dbReference type="RefSeq" id="WP_013562591.1">
    <property type="nucleotide sequence ID" value="NC_014961.1"/>
</dbReference>
<evidence type="ECO:0000259" key="5">
    <source>
        <dbReference type="PROSITE" id="PS51379"/>
    </source>
</evidence>
<evidence type="ECO:0000256" key="3">
    <source>
        <dbReference type="ARBA" id="ARBA00023004"/>
    </source>
</evidence>
<accession>E8RA63</accession>
<evidence type="ECO:0000256" key="1">
    <source>
        <dbReference type="ARBA" id="ARBA00022485"/>
    </source>
</evidence>
<dbReference type="SUPFAM" id="SSF54862">
    <property type="entry name" value="4Fe-4S ferredoxins"/>
    <property type="match status" value="1"/>
</dbReference>
<proteinExistence type="predicted"/>
<dbReference type="Pfam" id="PF12838">
    <property type="entry name" value="Fer4_7"/>
    <property type="match status" value="1"/>
</dbReference>
<organism evidence="6 7">
    <name type="scientific">Desulfurococcus mucosus (strain ATCC 35584 / DSM 2162 / JCM 9187 / O7/1)</name>
    <dbReference type="NCBI Taxonomy" id="765177"/>
    <lineage>
        <taxon>Archaea</taxon>
        <taxon>Thermoproteota</taxon>
        <taxon>Thermoprotei</taxon>
        <taxon>Desulfurococcales</taxon>
        <taxon>Desulfurococcaceae</taxon>
        <taxon>Desulfurococcus</taxon>
    </lineage>
</organism>
<dbReference type="Gene3D" id="3.30.70.20">
    <property type="match status" value="1"/>
</dbReference>
<sequence length="61" mass="6791">MTRILLDESKCTLCMLCVEYCPAFVFTLREGRIVVEAERCVECYACEPLCPAGAVKVVGEE</sequence>
<dbReference type="GO" id="GO:0046872">
    <property type="term" value="F:metal ion binding"/>
    <property type="evidence" value="ECO:0007669"/>
    <property type="project" value="UniProtKB-KW"/>
</dbReference>
<keyword evidence="2" id="KW-0479">Metal-binding</keyword>
<dbReference type="STRING" id="765177.Desmu_1067"/>
<keyword evidence="3" id="KW-0408">Iron</keyword>
<dbReference type="EMBL" id="CP002363">
    <property type="protein sequence ID" value="ADV65369.1"/>
    <property type="molecule type" value="Genomic_DNA"/>
</dbReference>
<dbReference type="InterPro" id="IPR050572">
    <property type="entry name" value="Fe-S_Ferredoxin"/>
</dbReference>
<dbReference type="PANTHER" id="PTHR43687">
    <property type="entry name" value="ADENYLYLSULFATE REDUCTASE, BETA SUBUNIT"/>
    <property type="match status" value="1"/>
</dbReference>